<evidence type="ECO:0000256" key="2">
    <source>
        <dbReference type="SAM" id="SignalP"/>
    </source>
</evidence>
<dbReference type="PROSITE" id="PS51257">
    <property type="entry name" value="PROKAR_LIPOPROTEIN"/>
    <property type="match status" value="1"/>
</dbReference>
<dbReference type="InterPro" id="IPR014044">
    <property type="entry name" value="CAP_dom"/>
</dbReference>
<feature type="signal peptide" evidence="2">
    <location>
        <begin position="1"/>
        <end position="31"/>
    </location>
</feature>
<protein>
    <submittedName>
        <fullName evidence="4">Uncharacterized conserved protein YkwD, contains CAP (CSP/antigen 5/PR1) domain</fullName>
    </submittedName>
</protein>
<keyword evidence="2" id="KW-0732">Signal</keyword>
<reference evidence="4 5" key="1">
    <citation type="submission" date="2016-10" db="EMBL/GenBank/DDBJ databases">
        <authorList>
            <person name="de Groot N.N."/>
        </authorList>
    </citation>
    <scope>NUCLEOTIDE SEQUENCE [LARGE SCALE GENOMIC DNA]</scope>
    <source>
        <strain evidence="4 5">DSM 40306</strain>
    </source>
</reference>
<dbReference type="Proteomes" id="UP000182375">
    <property type="component" value="Unassembled WGS sequence"/>
</dbReference>
<dbReference type="EMBL" id="FNTD01000004">
    <property type="protein sequence ID" value="SED87573.1"/>
    <property type="molecule type" value="Genomic_DNA"/>
</dbReference>
<evidence type="ECO:0000313" key="4">
    <source>
        <dbReference type="EMBL" id="SED87573.1"/>
    </source>
</evidence>
<feature type="compositionally biased region" description="Low complexity" evidence="1">
    <location>
        <begin position="56"/>
        <end position="81"/>
    </location>
</feature>
<feature type="compositionally biased region" description="Pro residues" evidence="1">
    <location>
        <begin position="134"/>
        <end position="145"/>
    </location>
</feature>
<sequence length="286" mass="28717">MGKHRKTQYFRRMVIGAVAVGAVGVPSVALACSDWPSGTADPATTAATAGAPAALANTPVQTGTPTSTATPAPAGTPEGAGIPRQRAHHAHHRSGTAAAHASARTTAPHPGSAHRTAAVQPVKTAVAAAVAPTPADPAPATPAPTAPTASATAPSTAAGTASGVTARIVQLVNSERAQAGCQPLTLNPQLTEAAQQHSADMAAHQNMSHTGSDGSDPGTRITRAGYTWSAYGENVAYGYATADEVMAGWMNSPGHRANILNCGFREIGVGLAQPGSYWTQDFGTGR</sequence>
<dbReference type="STRING" id="67331.SAMN04490357_6151"/>
<dbReference type="PANTHER" id="PTHR31157">
    <property type="entry name" value="SCP DOMAIN-CONTAINING PROTEIN"/>
    <property type="match status" value="1"/>
</dbReference>
<dbReference type="GeneID" id="95515208"/>
<dbReference type="Pfam" id="PF00188">
    <property type="entry name" value="CAP"/>
    <property type="match status" value="1"/>
</dbReference>
<organism evidence="4 5">
    <name type="scientific">Streptomyces misionensis</name>
    <dbReference type="NCBI Taxonomy" id="67331"/>
    <lineage>
        <taxon>Bacteria</taxon>
        <taxon>Bacillati</taxon>
        <taxon>Actinomycetota</taxon>
        <taxon>Actinomycetes</taxon>
        <taxon>Kitasatosporales</taxon>
        <taxon>Streptomycetaceae</taxon>
        <taxon>Streptomyces</taxon>
    </lineage>
</organism>
<evidence type="ECO:0000259" key="3">
    <source>
        <dbReference type="Pfam" id="PF00188"/>
    </source>
</evidence>
<dbReference type="InterPro" id="IPR035940">
    <property type="entry name" value="CAP_sf"/>
</dbReference>
<dbReference type="RefSeq" id="WP_074994097.1">
    <property type="nucleotide sequence ID" value="NZ_FNTD01000004.1"/>
</dbReference>
<feature type="compositionally biased region" description="Low complexity" evidence="1">
    <location>
        <begin position="95"/>
        <end position="107"/>
    </location>
</feature>
<name>A0A1H5E8Z5_9ACTN</name>
<evidence type="ECO:0000313" key="5">
    <source>
        <dbReference type="Proteomes" id="UP000182375"/>
    </source>
</evidence>
<dbReference type="SUPFAM" id="SSF55797">
    <property type="entry name" value="PR-1-like"/>
    <property type="match status" value="1"/>
</dbReference>
<evidence type="ECO:0000256" key="1">
    <source>
        <dbReference type="SAM" id="MobiDB-lite"/>
    </source>
</evidence>
<feature type="compositionally biased region" description="Low complexity" evidence="1">
    <location>
        <begin position="116"/>
        <end position="133"/>
    </location>
</feature>
<proteinExistence type="predicted"/>
<feature type="compositionally biased region" description="Low complexity" evidence="1">
    <location>
        <begin position="146"/>
        <end position="160"/>
    </location>
</feature>
<feature type="region of interest" description="Disordered" evidence="1">
    <location>
        <begin position="56"/>
        <end position="160"/>
    </location>
</feature>
<feature type="chain" id="PRO_5010271052" evidence="2">
    <location>
        <begin position="32"/>
        <end position="286"/>
    </location>
</feature>
<accession>A0A1H5E8Z5</accession>
<dbReference type="PANTHER" id="PTHR31157:SF1">
    <property type="entry name" value="SCP DOMAIN-CONTAINING PROTEIN"/>
    <property type="match status" value="1"/>
</dbReference>
<feature type="domain" description="SCP" evidence="3">
    <location>
        <begin position="170"/>
        <end position="282"/>
    </location>
</feature>
<dbReference type="AlphaFoldDB" id="A0A1H5E8Z5"/>
<gene>
    <name evidence="4" type="ORF">SAMN04490357_6151</name>
</gene>
<dbReference type="Gene3D" id="3.40.33.10">
    <property type="entry name" value="CAP"/>
    <property type="match status" value="1"/>
</dbReference>
<feature type="compositionally biased region" description="Basic residues" evidence="1">
    <location>
        <begin position="85"/>
        <end position="94"/>
    </location>
</feature>
<dbReference type="CDD" id="cd05379">
    <property type="entry name" value="CAP_bacterial"/>
    <property type="match status" value="1"/>
</dbReference>